<dbReference type="InterPro" id="IPR050832">
    <property type="entry name" value="Bact_Acetyltransf"/>
</dbReference>
<dbReference type="Gene3D" id="3.40.630.30">
    <property type="match status" value="1"/>
</dbReference>
<reference evidence="4 5" key="1">
    <citation type="submission" date="2019-03" db="EMBL/GenBank/DDBJ databases">
        <title>Genomic Encyclopedia of Type Strains, Phase IV (KMG-IV): sequencing the most valuable type-strain genomes for metagenomic binning, comparative biology and taxonomic classification.</title>
        <authorList>
            <person name="Goeker M."/>
        </authorList>
    </citation>
    <scope>NUCLEOTIDE SEQUENCE [LARGE SCALE GENOMIC DNA]</scope>
    <source>
        <strain evidence="4 5">DSM 25082</strain>
    </source>
</reference>
<dbReference type="EMBL" id="SNXE01000013">
    <property type="protein sequence ID" value="TDP04952.1"/>
    <property type="molecule type" value="Genomic_DNA"/>
</dbReference>
<dbReference type="OrthoDB" id="3389160at2"/>
<comment type="caution">
    <text evidence="4">The sequence shown here is derived from an EMBL/GenBank/DDBJ whole genome shotgun (WGS) entry which is preliminary data.</text>
</comment>
<name>A0A4R6MRT0_9BURK</name>
<feature type="domain" description="N-acetyltransferase" evidence="3">
    <location>
        <begin position="13"/>
        <end position="182"/>
    </location>
</feature>
<dbReference type="Proteomes" id="UP000295357">
    <property type="component" value="Unassembled WGS sequence"/>
</dbReference>
<dbReference type="AlphaFoldDB" id="A0A4R6MRT0"/>
<keyword evidence="1 4" id="KW-0808">Transferase</keyword>
<dbReference type="PROSITE" id="PS51186">
    <property type="entry name" value="GNAT"/>
    <property type="match status" value="1"/>
</dbReference>
<organism evidence="4 5">
    <name type="scientific">Roseateles asaccharophilus</name>
    <dbReference type="NCBI Taxonomy" id="582607"/>
    <lineage>
        <taxon>Bacteria</taxon>
        <taxon>Pseudomonadati</taxon>
        <taxon>Pseudomonadota</taxon>
        <taxon>Betaproteobacteria</taxon>
        <taxon>Burkholderiales</taxon>
        <taxon>Sphaerotilaceae</taxon>
        <taxon>Roseateles</taxon>
    </lineage>
</organism>
<dbReference type="CDD" id="cd04301">
    <property type="entry name" value="NAT_SF"/>
    <property type="match status" value="1"/>
</dbReference>
<dbReference type="PANTHER" id="PTHR43877:SF2">
    <property type="entry name" value="AMINOALKYLPHOSPHONATE N-ACETYLTRANSFERASE-RELATED"/>
    <property type="match status" value="1"/>
</dbReference>
<dbReference type="GO" id="GO:0016747">
    <property type="term" value="F:acyltransferase activity, transferring groups other than amino-acyl groups"/>
    <property type="evidence" value="ECO:0007669"/>
    <property type="project" value="InterPro"/>
</dbReference>
<proteinExistence type="predicted"/>
<evidence type="ECO:0000313" key="4">
    <source>
        <dbReference type="EMBL" id="TDP04952.1"/>
    </source>
</evidence>
<dbReference type="Pfam" id="PF00583">
    <property type="entry name" value="Acetyltransf_1"/>
    <property type="match status" value="1"/>
</dbReference>
<sequence>MSEPASPLSHHPLHLSRVTSGDTSALPALISLLQDAVHGGASLGFLADMDAAEAGEYWTRVLGSLDESLQLWLLHDEAGQLLGTVQLALCDKPNGRHRAEVQKLMVRRSARGRGLSSVLLKALEQAARQQGRSLLVLDTEAGSHAETVYTHLGWLKAGEIPAFAANPDGGLRPTALYYKPLDAAAALPR</sequence>
<dbReference type="InterPro" id="IPR016181">
    <property type="entry name" value="Acyl_CoA_acyltransferase"/>
</dbReference>
<dbReference type="InterPro" id="IPR000182">
    <property type="entry name" value="GNAT_dom"/>
</dbReference>
<accession>A0A4R6MRT0</accession>
<dbReference type="PANTHER" id="PTHR43877">
    <property type="entry name" value="AMINOALKYLPHOSPHONATE N-ACETYLTRANSFERASE-RELATED-RELATED"/>
    <property type="match status" value="1"/>
</dbReference>
<evidence type="ECO:0000313" key="5">
    <source>
        <dbReference type="Proteomes" id="UP000295357"/>
    </source>
</evidence>
<keyword evidence="2" id="KW-0012">Acyltransferase</keyword>
<evidence type="ECO:0000259" key="3">
    <source>
        <dbReference type="PROSITE" id="PS51186"/>
    </source>
</evidence>
<protein>
    <submittedName>
        <fullName evidence="4">Acetyltransferase</fullName>
    </submittedName>
</protein>
<dbReference type="SUPFAM" id="SSF55729">
    <property type="entry name" value="Acyl-CoA N-acyltransferases (Nat)"/>
    <property type="match status" value="1"/>
</dbReference>
<dbReference type="RefSeq" id="WP_133605455.1">
    <property type="nucleotide sequence ID" value="NZ_JAUFPJ010000012.1"/>
</dbReference>
<gene>
    <name evidence="4" type="ORF">DFR39_11363</name>
</gene>
<evidence type="ECO:0000256" key="2">
    <source>
        <dbReference type="ARBA" id="ARBA00023315"/>
    </source>
</evidence>
<keyword evidence="5" id="KW-1185">Reference proteome</keyword>
<evidence type="ECO:0000256" key="1">
    <source>
        <dbReference type="ARBA" id="ARBA00022679"/>
    </source>
</evidence>